<protein>
    <submittedName>
        <fullName evidence="1">Uncharacterized protein</fullName>
    </submittedName>
</protein>
<accession>A0AA38C0J1</accession>
<reference evidence="1 2" key="1">
    <citation type="journal article" date="2021" name="Nat. Plants">
        <title>The Taxus genome provides insights into paclitaxel biosynthesis.</title>
        <authorList>
            <person name="Xiong X."/>
            <person name="Gou J."/>
            <person name="Liao Q."/>
            <person name="Li Y."/>
            <person name="Zhou Q."/>
            <person name="Bi G."/>
            <person name="Li C."/>
            <person name="Du R."/>
            <person name="Wang X."/>
            <person name="Sun T."/>
            <person name="Guo L."/>
            <person name="Liang H."/>
            <person name="Lu P."/>
            <person name="Wu Y."/>
            <person name="Zhang Z."/>
            <person name="Ro D.K."/>
            <person name="Shang Y."/>
            <person name="Huang S."/>
            <person name="Yan J."/>
        </authorList>
    </citation>
    <scope>NUCLEOTIDE SEQUENCE [LARGE SCALE GENOMIC DNA]</scope>
    <source>
        <strain evidence="1">Ta-2019</strain>
    </source>
</reference>
<evidence type="ECO:0000313" key="1">
    <source>
        <dbReference type="EMBL" id="KAH9288779.1"/>
    </source>
</evidence>
<keyword evidence="2" id="KW-1185">Reference proteome</keyword>
<dbReference type="AlphaFoldDB" id="A0AA38C0J1"/>
<comment type="caution">
    <text evidence="1">The sequence shown here is derived from an EMBL/GenBank/DDBJ whole genome shotgun (WGS) entry which is preliminary data.</text>
</comment>
<sequence length="62" mass="7269">MDDEYDERVEEMNSESYVIMTLEKMNKKEKFMQPAKKSKEFPTTIPVVVRRGAPIPTTSMQK</sequence>
<dbReference type="Proteomes" id="UP000824469">
    <property type="component" value="Unassembled WGS sequence"/>
</dbReference>
<name>A0AA38C0J1_TAXCH</name>
<gene>
    <name evidence="1" type="ORF">KI387_032896</name>
</gene>
<evidence type="ECO:0000313" key="2">
    <source>
        <dbReference type="Proteomes" id="UP000824469"/>
    </source>
</evidence>
<organism evidence="1 2">
    <name type="scientific">Taxus chinensis</name>
    <name type="common">Chinese yew</name>
    <name type="synonym">Taxus wallichiana var. chinensis</name>
    <dbReference type="NCBI Taxonomy" id="29808"/>
    <lineage>
        <taxon>Eukaryota</taxon>
        <taxon>Viridiplantae</taxon>
        <taxon>Streptophyta</taxon>
        <taxon>Embryophyta</taxon>
        <taxon>Tracheophyta</taxon>
        <taxon>Spermatophyta</taxon>
        <taxon>Pinopsida</taxon>
        <taxon>Pinidae</taxon>
        <taxon>Conifers II</taxon>
        <taxon>Cupressales</taxon>
        <taxon>Taxaceae</taxon>
        <taxon>Taxus</taxon>
    </lineage>
</organism>
<dbReference type="EMBL" id="JAHRHJ020003813">
    <property type="protein sequence ID" value="KAH9288779.1"/>
    <property type="molecule type" value="Genomic_DNA"/>
</dbReference>
<proteinExistence type="predicted"/>
<feature type="non-terminal residue" evidence="1">
    <location>
        <position position="62"/>
    </location>
</feature>